<dbReference type="EMBL" id="CH940648">
    <property type="protein sequence ID" value="EDW61351.1"/>
    <property type="molecule type" value="Genomic_DNA"/>
</dbReference>
<evidence type="ECO:0000256" key="1">
    <source>
        <dbReference type="SAM" id="MobiDB-lite"/>
    </source>
</evidence>
<name>B4LQ66_DROVI</name>
<dbReference type="AlphaFoldDB" id="B4LQ66"/>
<proteinExistence type="predicted"/>
<evidence type="ECO:0000313" key="3">
    <source>
        <dbReference type="Proteomes" id="UP000008792"/>
    </source>
</evidence>
<feature type="region of interest" description="Disordered" evidence="1">
    <location>
        <begin position="1"/>
        <end position="56"/>
    </location>
</feature>
<gene>
    <name evidence="2" type="primary">Dvir\GJ21988</name>
    <name evidence="2" type="ORF">Dvir_GJ21988</name>
</gene>
<evidence type="ECO:0000313" key="2">
    <source>
        <dbReference type="EMBL" id="EDW61351.1"/>
    </source>
</evidence>
<sequence length="71" mass="8232">MDSVKSFFANPNKENNLANQQNGVTRRWATWNGNMQAHSDPGSVNAARRDPNRVDAKRKDSDNYFYIMWRA</sequence>
<dbReference type="eggNOG" id="ENOG502T9A9">
    <property type="taxonomic scope" value="Eukaryota"/>
</dbReference>
<dbReference type="Proteomes" id="UP000008792">
    <property type="component" value="Unassembled WGS sequence"/>
</dbReference>
<dbReference type="PhylomeDB" id="B4LQ66"/>
<organism evidence="2 3">
    <name type="scientific">Drosophila virilis</name>
    <name type="common">Fruit fly</name>
    <dbReference type="NCBI Taxonomy" id="7244"/>
    <lineage>
        <taxon>Eukaryota</taxon>
        <taxon>Metazoa</taxon>
        <taxon>Ecdysozoa</taxon>
        <taxon>Arthropoda</taxon>
        <taxon>Hexapoda</taxon>
        <taxon>Insecta</taxon>
        <taxon>Pterygota</taxon>
        <taxon>Neoptera</taxon>
        <taxon>Endopterygota</taxon>
        <taxon>Diptera</taxon>
        <taxon>Brachycera</taxon>
        <taxon>Muscomorpha</taxon>
        <taxon>Ephydroidea</taxon>
        <taxon>Drosophilidae</taxon>
        <taxon>Drosophila</taxon>
    </lineage>
</organism>
<feature type="compositionally biased region" description="Polar residues" evidence="1">
    <location>
        <begin position="12"/>
        <end position="24"/>
    </location>
</feature>
<dbReference type="OrthoDB" id="8041226at2759"/>
<accession>B4LQ66</accession>
<dbReference type="InParanoid" id="B4LQ66"/>
<protein>
    <submittedName>
        <fullName evidence="2">Uncharacterized protein</fullName>
    </submittedName>
</protein>
<keyword evidence="3" id="KW-1185">Reference proteome</keyword>
<reference evidence="2 3" key="1">
    <citation type="journal article" date="2007" name="Nature">
        <title>Evolution of genes and genomes on the Drosophila phylogeny.</title>
        <authorList>
            <consortium name="Drosophila 12 Genomes Consortium"/>
            <person name="Clark A.G."/>
            <person name="Eisen M.B."/>
            <person name="Smith D.R."/>
            <person name="Bergman C.M."/>
            <person name="Oliver B."/>
            <person name="Markow T.A."/>
            <person name="Kaufman T.C."/>
            <person name="Kellis M."/>
            <person name="Gelbart W."/>
            <person name="Iyer V.N."/>
            <person name="Pollard D.A."/>
            <person name="Sackton T.B."/>
            <person name="Larracuente A.M."/>
            <person name="Singh N.D."/>
            <person name="Abad J.P."/>
            <person name="Abt D.N."/>
            <person name="Adryan B."/>
            <person name="Aguade M."/>
            <person name="Akashi H."/>
            <person name="Anderson W.W."/>
            <person name="Aquadro C.F."/>
            <person name="Ardell D.H."/>
            <person name="Arguello R."/>
            <person name="Artieri C.G."/>
            <person name="Barbash D.A."/>
            <person name="Barker D."/>
            <person name="Barsanti P."/>
            <person name="Batterham P."/>
            <person name="Batzoglou S."/>
            <person name="Begun D."/>
            <person name="Bhutkar A."/>
            <person name="Blanco E."/>
            <person name="Bosak S.A."/>
            <person name="Bradley R.K."/>
            <person name="Brand A.D."/>
            <person name="Brent M.R."/>
            <person name="Brooks A.N."/>
            <person name="Brown R.H."/>
            <person name="Butlin R.K."/>
            <person name="Caggese C."/>
            <person name="Calvi B.R."/>
            <person name="Bernardo de Carvalho A."/>
            <person name="Caspi A."/>
            <person name="Castrezana S."/>
            <person name="Celniker S.E."/>
            <person name="Chang J.L."/>
            <person name="Chapple C."/>
            <person name="Chatterji S."/>
            <person name="Chinwalla A."/>
            <person name="Civetta A."/>
            <person name="Clifton S.W."/>
            <person name="Comeron J.M."/>
            <person name="Costello J.C."/>
            <person name="Coyne J.A."/>
            <person name="Daub J."/>
            <person name="David R.G."/>
            <person name="Delcher A.L."/>
            <person name="Delehaunty K."/>
            <person name="Do C.B."/>
            <person name="Ebling H."/>
            <person name="Edwards K."/>
            <person name="Eickbush T."/>
            <person name="Evans J.D."/>
            <person name="Filipski A."/>
            <person name="Findeiss S."/>
            <person name="Freyhult E."/>
            <person name="Fulton L."/>
            <person name="Fulton R."/>
            <person name="Garcia A.C."/>
            <person name="Gardiner A."/>
            <person name="Garfield D.A."/>
            <person name="Garvin B.E."/>
            <person name="Gibson G."/>
            <person name="Gilbert D."/>
            <person name="Gnerre S."/>
            <person name="Godfrey J."/>
            <person name="Good R."/>
            <person name="Gotea V."/>
            <person name="Gravely B."/>
            <person name="Greenberg A.J."/>
            <person name="Griffiths-Jones S."/>
            <person name="Gross S."/>
            <person name="Guigo R."/>
            <person name="Gustafson E.A."/>
            <person name="Haerty W."/>
            <person name="Hahn M.W."/>
            <person name="Halligan D.L."/>
            <person name="Halpern A.L."/>
            <person name="Halter G.M."/>
            <person name="Han M.V."/>
            <person name="Heger A."/>
            <person name="Hillier L."/>
            <person name="Hinrichs A.S."/>
            <person name="Holmes I."/>
            <person name="Hoskins R.A."/>
            <person name="Hubisz M.J."/>
            <person name="Hultmark D."/>
            <person name="Huntley M.A."/>
            <person name="Jaffe D.B."/>
            <person name="Jagadeeshan S."/>
            <person name="Jeck W.R."/>
            <person name="Johnson J."/>
            <person name="Jones C.D."/>
            <person name="Jordan W.C."/>
            <person name="Karpen G.H."/>
            <person name="Kataoka E."/>
            <person name="Keightley P.D."/>
            <person name="Kheradpour P."/>
            <person name="Kirkness E.F."/>
            <person name="Koerich L.B."/>
            <person name="Kristiansen K."/>
            <person name="Kudrna D."/>
            <person name="Kulathinal R.J."/>
            <person name="Kumar S."/>
            <person name="Kwok R."/>
            <person name="Lander E."/>
            <person name="Langley C.H."/>
            <person name="Lapoint R."/>
            <person name="Lazzaro B.P."/>
            <person name="Lee S.J."/>
            <person name="Levesque L."/>
            <person name="Li R."/>
            <person name="Lin C.F."/>
            <person name="Lin M.F."/>
            <person name="Lindblad-Toh K."/>
            <person name="Llopart A."/>
            <person name="Long M."/>
            <person name="Low L."/>
            <person name="Lozovsky E."/>
            <person name="Lu J."/>
            <person name="Luo M."/>
            <person name="Machado C.A."/>
            <person name="Makalowski W."/>
            <person name="Marzo M."/>
            <person name="Matsuda M."/>
            <person name="Matzkin L."/>
            <person name="McAllister B."/>
            <person name="McBride C.S."/>
            <person name="McKernan B."/>
            <person name="McKernan K."/>
            <person name="Mendez-Lago M."/>
            <person name="Minx P."/>
            <person name="Mollenhauer M.U."/>
            <person name="Montooth K."/>
            <person name="Mount S.M."/>
            <person name="Mu X."/>
            <person name="Myers E."/>
            <person name="Negre B."/>
            <person name="Newfeld S."/>
            <person name="Nielsen R."/>
            <person name="Noor M.A."/>
            <person name="O'Grady P."/>
            <person name="Pachter L."/>
            <person name="Papaceit M."/>
            <person name="Parisi M.J."/>
            <person name="Parisi M."/>
            <person name="Parts L."/>
            <person name="Pedersen J.S."/>
            <person name="Pesole G."/>
            <person name="Phillippy A.M."/>
            <person name="Ponting C.P."/>
            <person name="Pop M."/>
            <person name="Porcelli D."/>
            <person name="Powell J.R."/>
            <person name="Prohaska S."/>
            <person name="Pruitt K."/>
            <person name="Puig M."/>
            <person name="Quesneville H."/>
            <person name="Ram K.R."/>
            <person name="Rand D."/>
            <person name="Rasmussen M.D."/>
            <person name="Reed L.K."/>
            <person name="Reenan R."/>
            <person name="Reily A."/>
            <person name="Remington K.A."/>
            <person name="Rieger T.T."/>
            <person name="Ritchie M.G."/>
            <person name="Robin C."/>
            <person name="Rogers Y.H."/>
            <person name="Rohde C."/>
            <person name="Rozas J."/>
            <person name="Rubenfield M.J."/>
            <person name="Ruiz A."/>
            <person name="Russo S."/>
            <person name="Salzberg S.L."/>
            <person name="Sanchez-Gracia A."/>
            <person name="Saranga D.J."/>
            <person name="Sato H."/>
            <person name="Schaeffer S.W."/>
            <person name="Schatz M.C."/>
            <person name="Schlenke T."/>
            <person name="Schwartz R."/>
            <person name="Segarra C."/>
            <person name="Singh R.S."/>
            <person name="Sirot L."/>
            <person name="Sirota M."/>
            <person name="Sisneros N.B."/>
            <person name="Smith C.D."/>
            <person name="Smith T.F."/>
            <person name="Spieth J."/>
            <person name="Stage D.E."/>
            <person name="Stark A."/>
            <person name="Stephan W."/>
            <person name="Strausberg R.L."/>
            <person name="Strempel S."/>
            <person name="Sturgill D."/>
            <person name="Sutton G."/>
            <person name="Sutton G.G."/>
            <person name="Tao W."/>
            <person name="Teichmann S."/>
            <person name="Tobari Y.N."/>
            <person name="Tomimura Y."/>
            <person name="Tsolas J.M."/>
            <person name="Valente V.L."/>
            <person name="Venter E."/>
            <person name="Venter J.C."/>
            <person name="Vicario S."/>
            <person name="Vieira F.G."/>
            <person name="Vilella A.J."/>
            <person name="Villasante A."/>
            <person name="Walenz B."/>
            <person name="Wang J."/>
            <person name="Wasserman M."/>
            <person name="Watts T."/>
            <person name="Wilson D."/>
            <person name="Wilson R.K."/>
            <person name="Wing R.A."/>
            <person name="Wolfner M.F."/>
            <person name="Wong A."/>
            <person name="Wong G.K."/>
            <person name="Wu C.I."/>
            <person name="Wu G."/>
            <person name="Yamamoto D."/>
            <person name="Yang H.P."/>
            <person name="Yang S.P."/>
            <person name="Yorke J.A."/>
            <person name="Yoshida K."/>
            <person name="Zdobnov E."/>
            <person name="Zhang P."/>
            <person name="Zhang Y."/>
            <person name="Zimin A.V."/>
            <person name="Baldwin J."/>
            <person name="Abdouelleil A."/>
            <person name="Abdulkadir J."/>
            <person name="Abebe A."/>
            <person name="Abera B."/>
            <person name="Abreu J."/>
            <person name="Acer S.C."/>
            <person name="Aftuck L."/>
            <person name="Alexander A."/>
            <person name="An P."/>
            <person name="Anderson E."/>
            <person name="Anderson S."/>
            <person name="Arachi H."/>
            <person name="Azer M."/>
            <person name="Bachantsang P."/>
            <person name="Barry A."/>
            <person name="Bayul T."/>
            <person name="Berlin A."/>
            <person name="Bessette D."/>
            <person name="Bloom T."/>
            <person name="Blye J."/>
            <person name="Boguslavskiy L."/>
            <person name="Bonnet C."/>
            <person name="Boukhgalter B."/>
            <person name="Bourzgui I."/>
            <person name="Brown A."/>
            <person name="Cahill P."/>
            <person name="Channer S."/>
            <person name="Cheshatsang Y."/>
            <person name="Chuda L."/>
            <person name="Citroen M."/>
            <person name="Collymore A."/>
            <person name="Cooke P."/>
            <person name="Costello M."/>
            <person name="D'Aco K."/>
            <person name="Daza R."/>
            <person name="De Haan G."/>
            <person name="DeGray S."/>
            <person name="DeMaso C."/>
            <person name="Dhargay N."/>
            <person name="Dooley K."/>
            <person name="Dooley E."/>
            <person name="Doricent M."/>
            <person name="Dorje P."/>
            <person name="Dorjee K."/>
            <person name="Dupes A."/>
            <person name="Elong R."/>
            <person name="Falk J."/>
            <person name="Farina A."/>
            <person name="Faro S."/>
            <person name="Ferguson D."/>
            <person name="Fisher S."/>
            <person name="Foley C.D."/>
            <person name="Franke A."/>
            <person name="Friedrich D."/>
            <person name="Gadbois L."/>
            <person name="Gearin G."/>
            <person name="Gearin C.R."/>
            <person name="Giannoukos G."/>
            <person name="Goode T."/>
            <person name="Graham J."/>
            <person name="Grandbois E."/>
            <person name="Grewal S."/>
            <person name="Gyaltsen K."/>
            <person name="Hafez N."/>
            <person name="Hagos B."/>
            <person name="Hall J."/>
            <person name="Henson C."/>
            <person name="Hollinger A."/>
            <person name="Honan T."/>
            <person name="Huard M.D."/>
            <person name="Hughes L."/>
            <person name="Hurhula B."/>
            <person name="Husby M.E."/>
            <person name="Kamat A."/>
            <person name="Kanga B."/>
            <person name="Kashin S."/>
            <person name="Khazanovich D."/>
            <person name="Kisner P."/>
            <person name="Lance K."/>
            <person name="Lara M."/>
            <person name="Lee W."/>
            <person name="Lennon N."/>
            <person name="Letendre F."/>
            <person name="LeVine R."/>
            <person name="Lipovsky A."/>
            <person name="Liu X."/>
            <person name="Liu J."/>
            <person name="Liu S."/>
            <person name="Lokyitsang T."/>
            <person name="Lokyitsang Y."/>
            <person name="Lubonja R."/>
            <person name="Lui A."/>
            <person name="MacDonald P."/>
            <person name="Magnisalis V."/>
            <person name="Maru K."/>
            <person name="Matthews C."/>
            <person name="McCusker W."/>
            <person name="McDonough S."/>
            <person name="Mehta T."/>
            <person name="Meldrim J."/>
            <person name="Meneus L."/>
            <person name="Mihai O."/>
            <person name="Mihalev A."/>
            <person name="Mihova T."/>
            <person name="Mittelman R."/>
            <person name="Mlenga V."/>
            <person name="Montmayeur A."/>
            <person name="Mulrain L."/>
            <person name="Navidi A."/>
            <person name="Naylor J."/>
            <person name="Negash T."/>
            <person name="Nguyen T."/>
            <person name="Nguyen N."/>
            <person name="Nicol R."/>
            <person name="Norbu C."/>
            <person name="Norbu N."/>
            <person name="Novod N."/>
            <person name="O'Neill B."/>
            <person name="Osman S."/>
            <person name="Markiewicz E."/>
            <person name="Oyono O.L."/>
            <person name="Patti C."/>
            <person name="Phunkhang P."/>
            <person name="Pierre F."/>
            <person name="Priest M."/>
            <person name="Raghuraman S."/>
            <person name="Rege F."/>
            <person name="Reyes R."/>
            <person name="Rise C."/>
            <person name="Rogov P."/>
            <person name="Ross K."/>
            <person name="Ryan E."/>
            <person name="Settipalli S."/>
            <person name="Shea T."/>
            <person name="Sherpa N."/>
            <person name="Shi L."/>
            <person name="Shih D."/>
            <person name="Sparrow T."/>
            <person name="Spaulding J."/>
            <person name="Stalker J."/>
            <person name="Stange-Thomann N."/>
            <person name="Stavropoulos S."/>
            <person name="Stone C."/>
            <person name="Strader C."/>
            <person name="Tesfaye S."/>
            <person name="Thomson T."/>
            <person name="Thoulutsang Y."/>
            <person name="Thoulutsang D."/>
            <person name="Topham K."/>
            <person name="Topping I."/>
            <person name="Tsamla T."/>
            <person name="Vassiliev H."/>
            <person name="Vo A."/>
            <person name="Wangchuk T."/>
            <person name="Wangdi T."/>
            <person name="Weiand M."/>
            <person name="Wilkinson J."/>
            <person name="Wilson A."/>
            <person name="Yadav S."/>
            <person name="Young G."/>
            <person name="Yu Q."/>
            <person name="Zembek L."/>
            <person name="Zhong D."/>
            <person name="Zimmer A."/>
            <person name="Zwirko Z."/>
            <person name="Jaffe D.B."/>
            <person name="Alvarez P."/>
            <person name="Brockman W."/>
            <person name="Butler J."/>
            <person name="Chin C."/>
            <person name="Gnerre S."/>
            <person name="Grabherr M."/>
            <person name="Kleber M."/>
            <person name="Mauceli E."/>
            <person name="MacCallum I."/>
        </authorList>
    </citation>
    <scope>NUCLEOTIDE SEQUENCE [LARGE SCALE GENOMIC DNA]</scope>
    <source>
        <strain evidence="3">Tucson 15010-1051.87</strain>
    </source>
</reference>
<dbReference type="HOGENOM" id="CLU_2592244_0_0_1"/>
<feature type="compositionally biased region" description="Basic and acidic residues" evidence="1">
    <location>
        <begin position="47"/>
        <end position="56"/>
    </location>
</feature>
<dbReference type="KEGG" id="dvi:6626173"/>
<dbReference type="OMA" id="HCDAKRK"/>